<sequence length="144" mass="16964">MFNEEKLLKIRRDAEAAAKLANSQHDVFLDRHYSVDKTVSRIPEMTGFDHIDGSDLEKVDAQIRRVGELLSDLRSRGYEEESPGVQGRRQQLRELDRCRGRVLSKDAAYREWQEKSEQSKRQRRLADRLEEYAVEHLGWEAEDY</sequence>
<dbReference type="AlphaFoldDB" id="A0A1H8TNA7"/>
<dbReference type="RefSeq" id="WP_091643825.1">
    <property type="nucleotide sequence ID" value="NZ_FOEG01000004.1"/>
</dbReference>
<dbReference type="EMBL" id="FOEG01000004">
    <property type="protein sequence ID" value="SEO92452.1"/>
    <property type="molecule type" value="Genomic_DNA"/>
</dbReference>
<evidence type="ECO:0000313" key="1">
    <source>
        <dbReference type="EMBL" id="SEO92452.1"/>
    </source>
</evidence>
<dbReference type="STRING" id="406100.SAMN04488052_104339"/>
<gene>
    <name evidence="1" type="ORF">SAMN04488052_104339</name>
</gene>
<dbReference type="Proteomes" id="UP000199657">
    <property type="component" value="Unassembled WGS sequence"/>
</dbReference>
<accession>A0A1H8TNA7</accession>
<reference evidence="1 2" key="1">
    <citation type="submission" date="2016-10" db="EMBL/GenBank/DDBJ databases">
        <authorList>
            <person name="de Groot N.N."/>
        </authorList>
    </citation>
    <scope>NUCLEOTIDE SEQUENCE [LARGE SCALE GENOMIC DNA]</scope>
    <source>
        <strain evidence="1 2">CGMCC 1.6291</strain>
    </source>
</reference>
<name>A0A1H8TNA7_9GAMM</name>
<protein>
    <submittedName>
        <fullName evidence="1">Uncharacterized protein</fullName>
    </submittedName>
</protein>
<evidence type="ECO:0000313" key="2">
    <source>
        <dbReference type="Proteomes" id="UP000199657"/>
    </source>
</evidence>
<proteinExistence type="predicted"/>
<keyword evidence="2" id="KW-1185">Reference proteome</keyword>
<organism evidence="1 2">
    <name type="scientific">Aquisalimonas asiatica</name>
    <dbReference type="NCBI Taxonomy" id="406100"/>
    <lineage>
        <taxon>Bacteria</taxon>
        <taxon>Pseudomonadati</taxon>
        <taxon>Pseudomonadota</taxon>
        <taxon>Gammaproteobacteria</taxon>
        <taxon>Chromatiales</taxon>
        <taxon>Ectothiorhodospiraceae</taxon>
        <taxon>Aquisalimonas</taxon>
    </lineage>
</organism>